<dbReference type="GO" id="GO:0098858">
    <property type="term" value="C:actin-based cell projection"/>
    <property type="evidence" value="ECO:0007669"/>
    <property type="project" value="TreeGrafter"/>
</dbReference>
<dbReference type="PRINTS" id="PR00452">
    <property type="entry name" value="SH3DOMAIN"/>
</dbReference>
<evidence type="ECO:0000256" key="1">
    <source>
        <dbReference type="ARBA" id="ARBA00004245"/>
    </source>
</evidence>
<evidence type="ECO:0000256" key="6">
    <source>
        <dbReference type="ARBA" id="ARBA00022553"/>
    </source>
</evidence>
<dbReference type="InterPro" id="IPR019273">
    <property type="entry name" value="Lunapark_Znf"/>
</dbReference>
<organism evidence="14 15">
    <name type="scientific">Mesorhabditis belari</name>
    <dbReference type="NCBI Taxonomy" id="2138241"/>
    <lineage>
        <taxon>Eukaryota</taxon>
        <taxon>Metazoa</taxon>
        <taxon>Ecdysozoa</taxon>
        <taxon>Nematoda</taxon>
        <taxon>Chromadorea</taxon>
        <taxon>Rhabditida</taxon>
        <taxon>Rhabditina</taxon>
        <taxon>Rhabditomorpha</taxon>
        <taxon>Rhabditoidea</taxon>
        <taxon>Rhabditidae</taxon>
        <taxon>Mesorhabditinae</taxon>
        <taxon>Mesorhabditis</taxon>
    </lineage>
</organism>
<evidence type="ECO:0000256" key="8">
    <source>
        <dbReference type="ARBA" id="ARBA00023212"/>
    </source>
</evidence>
<dbReference type="Pfam" id="PF10058">
    <property type="entry name" value="Zn_ribbon_10"/>
    <property type="match status" value="1"/>
</dbReference>
<dbReference type="FunFam" id="2.30.30.40:FF:000002">
    <property type="entry name" value="abl interactor 1 isoform X1"/>
    <property type="match status" value="1"/>
</dbReference>
<feature type="compositionally biased region" description="Low complexity" evidence="11">
    <location>
        <begin position="176"/>
        <end position="191"/>
    </location>
</feature>
<dbReference type="InterPro" id="IPR028457">
    <property type="entry name" value="ABI"/>
</dbReference>
<keyword evidence="12" id="KW-1133">Transmembrane helix</keyword>
<dbReference type="PANTHER" id="PTHR10460:SF0">
    <property type="entry name" value="ABELSON INTERACTING PROTEIN, ISOFORM D"/>
    <property type="match status" value="1"/>
</dbReference>
<evidence type="ECO:0000256" key="11">
    <source>
        <dbReference type="SAM" id="MobiDB-lite"/>
    </source>
</evidence>
<dbReference type="InterPro" id="IPR012849">
    <property type="entry name" value="Abl-interactor_HHR_dom"/>
</dbReference>
<evidence type="ECO:0000256" key="4">
    <source>
        <dbReference type="ARBA" id="ARBA00022443"/>
    </source>
</evidence>
<feature type="compositionally biased region" description="Pro residues" evidence="11">
    <location>
        <begin position="205"/>
        <end position="214"/>
    </location>
</feature>
<keyword evidence="5" id="KW-0963">Cytoplasm</keyword>
<dbReference type="InterPro" id="IPR036028">
    <property type="entry name" value="SH3-like_dom_sf"/>
</dbReference>
<dbReference type="GO" id="GO:0017124">
    <property type="term" value="F:SH3 domain binding"/>
    <property type="evidence" value="ECO:0007669"/>
    <property type="project" value="TreeGrafter"/>
</dbReference>
<dbReference type="Gene3D" id="6.10.140.1620">
    <property type="match status" value="1"/>
</dbReference>
<dbReference type="Proteomes" id="UP000887575">
    <property type="component" value="Unassembled WGS sequence"/>
</dbReference>
<evidence type="ECO:0000313" key="14">
    <source>
        <dbReference type="Proteomes" id="UP000887575"/>
    </source>
</evidence>
<keyword evidence="4 10" id="KW-0728">SH3 domain</keyword>
<dbReference type="SUPFAM" id="SSF50044">
    <property type="entry name" value="SH3-domain"/>
    <property type="match status" value="1"/>
</dbReference>
<name>A0AAF3E9X6_9BILA</name>
<dbReference type="AlphaFoldDB" id="A0AAF3E9X6"/>
<feature type="domain" description="SH3" evidence="13">
    <location>
        <begin position="618"/>
        <end position="677"/>
    </location>
</feature>
<keyword evidence="6" id="KW-0597">Phosphoprotein</keyword>
<dbReference type="PROSITE" id="PS50002">
    <property type="entry name" value="SH3"/>
    <property type="match status" value="1"/>
</dbReference>
<dbReference type="GO" id="GO:0030027">
    <property type="term" value="C:lamellipodium"/>
    <property type="evidence" value="ECO:0007669"/>
    <property type="project" value="UniProtKB-SubCell"/>
</dbReference>
<evidence type="ECO:0000313" key="15">
    <source>
        <dbReference type="WBParaSite" id="MBELARI_LOCUS10706"/>
    </source>
</evidence>
<dbReference type="WBParaSite" id="MBELARI_LOCUS10706">
    <property type="protein sequence ID" value="MBELARI_LOCUS10706"/>
    <property type="gene ID" value="MBELARI_LOCUS10706"/>
</dbReference>
<dbReference type="Gene3D" id="2.30.30.40">
    <property type="entry name" value="SH3 Domains"/>
    <property type="match status" value="1"/>
</dbReference>
<dbReference type="CDD" id="cd11826">
    <property type="entry name" value="SH3_Abi"/>
    <property type="match status" value="1"/>
</dbReference>
<comment type="similarity">
    <text evidence="3">Belongs to the ABI family.</text>
</comment>
<evidence type="ECO:0000256" key="9">
    <source>
        <dbReference type="ARBA" id="ARBA00023273"/>
    </source>
</evidence>
<proteinExistence type="inferred from homology"/>
<dbReference type="GO" id="GO:0001764">
    <property type="term" value="P:neuron migration"/>
    <property type="evidence" value="ECO:0007669"/>
    <property type="project" value="TreeGrafter"/>
</dbReference>
<dbReference type="GO" id="GO:0005856">
    <property type="term" value="C:cytoskeleton"/>
    <property type="evidence" value="ECO:0007669"/>
    <property type="project" value="UniProtKB-SubCell"/>
</dbReference>
<feature type="compositionally biased region" description="Polar residues" evidence="11">
    <location>
        <begin position="151"/>
        <end position="169"/>
    </location>
</feature>
<dbReference type="SMART" id="SM00326">
    <property type="entry name" value="SH3"/>
    <property type="match status" value="1"/>
</dbReference>
<evidence type="ECO:0000256" key="7">
    <source>
        <dbReference type="ARBA" id="ARBA00023054"/>
    </source>
</evidence>
<evidence type="ECO:0000256" key="5">
    <source>
        <dbReference type="ARBA" id="ARBA00022490"/>
    </source>
</evidence>
<dbReference type="PANTHER" id="PTHR10460">
    <property type="entry name" value="ABL INTERACTOR FAMILY MEMBER"/>
    <property type="match status" value="1"/>
</dbReference>
<dbReference type="GO" id="GO:0035591">
    <property type="term" value="F:signaling adaptor activity"/>
    <property type="evidence" value="ECO:0007669"/>
    <property type="project" value="TreeGrafter"/>
</dbReference>
<evidence type="ECO:0000259" key="13">
    <source>
        <dbReference type="PROSITE" id="PS50002"/>
    </source>
</evidence>
<reference evidence="15" key="1">
    <citation type="submission" date="2024-02" db="UniProtKB">
        <authorList>
            <consortium name="WormBaseParasite"/>
        </authorList>
    </citation>
    <scope>IDENTIFICATION</scope>
</reference>
<keyword evidence="7" id="KW-0175">Coiled coil</keyword>
<dbReference type="InterPro" id="IPR001452">
    <property type="entry name" value="SH3_domain"/>
</dbReference>
<dbReference type="GO" id="GO:0031209">
    <property type="term" value="C:SCAR complex"/>
    <property type="evidence" value="ECO:0007669"/>
    <property type="project" value="TreeGrafter"/>
</dbReference>
<keyword evidence="12" id="KW-0812">Transmembrane</keyword>
<protein>
    <recommendedName>
        <fullName evidence="13">SH3 domain-containing protein</fullName>
    </recommendedName>
</protein>
<sequence>MGNVFRKKKLAAEELESLSTQTKAFREEIEATFQQKKATLRYLTLFVFFAITSITSYVIIKFDRERQIEFSLLALLGGSLVLYSLRKLANFYYSYVVSRKQRYLDDAIERKRKILENVKETETFKVAKELLEKYDDDASTSDEAQPPSTPKPTTTAVQPPKSPNKNETLVNRKIVQTPGQPNTQPPTNQSSPPKPTDSQPDRSTAPPPQRPPVRPYIREGKTVTDKLIDYFFGDGPNNRFALICGRCHNHNGMALPGEFEYLAFTCFHDVGGGMANSDLRGLFDLRIPEHRSTLEKSQQELNRVADYCETHYLQSHDKKAALNETKQYTVRSLASVAYQINTLARDLLDMMDLQTEKVQSLSAQMSNLNLIVSIHKEKSARRDIGALTTNKVIQKQPKIIQPMNQEPVQRYKRTPIDYTVLDSVGHGTKTEPSVLAPRGTTVSRATSSISGAAPSQYSHYGQLERTANINNTISRSSMRSGMFSTPQSEHHYRIPQVGPYMDGNNYSNGNQYHISSASTAQAQSIGNYAMESEYGGSQSTMDRYGTLRALRNDQTSPDFPLPPPLLQLHSDYGQAPVRQSLPPPPTSLNTLDDDLALPPPPNMQQSFFDTRPDWIPSNYIEKAVVLYDYDADRADELSLRENSIVYVLRKNDDGWFEGVFGGKTGLFPGNYVQLIEES</sequence>
<dbReference type="Pfam" id="PF14604">
    <property type="entry name" value="SH3_9"/>
    <property type="match status" value="1"/>
</dbReference>
<evidence type="ECO:0000256" key="3">
    <source>
        <dbReference type="ARBA" id="ARBA00010020"/>
    </source>
</evidence>
<keyword evidence="8" id="KW-0206">Cytoskeleton</keyword>
<feature type="region of interest" description="Disordered" evidence="11">
    <location>
        <begin position="135"/>
        <end position="219"/>
    </location>
</feature>
<evidence type="ECO:0000256" key="10">
    <source>
        <dbReference type="PROSITE-ProRule" id="PRU00192"/>
    </source>
</evidence>
<keyword evidence="12" id="KW-0472">Membrane</keyword>
<dbReference type="InterPro" id="IPR028455">
    <property type="entry name" value="ABI3_SH3"/>
</dbReference>
<evidence type="ECO:0000256" key="2">
    <source>
        <dbReference type="ARBA" id="ARBA00004510"/>
    </source>
</evidence>
<dbReference type="Pfam" id="PF07815">
    <property type="entry name" value="Abi_HHR"/>
    <property type="match status" value="1"/>
</dbReference>
<comment type="subcellular location">
    <subcellularLocation>
        <location evidence="2">Cell projection</location>
        <location evidence="2">Lamellipodium</location>
    </subcellularLocation>
    <subcellularLocation>
        <location evidence="1">Cytoplasm</location>
        <location evidence="1">Cytoskeleton</location>
    </subcellularLocation>
</comment>
<keyword evidence="14" id="KW-1185">Reference proteome</keyword>
<keyword evidence="9" id="KW-0966">Cell projection</keyword>
<accession>A0AAF3E9X6</accession>
<feature type="transmembrane region" description="Helical" evidence="12">
    <location>
        <begin position="42"/>
        <end position="60"/>
    </location>
</feature>
<evidence type="ECO:0000256" key="12">
    <source>
        <dbReference type="SAM" id="Phobius"/>
    </source>
</evidence>